<evidence type="ECO:0000259" key="1">
    <source>
        <dbReference type="SMART" id="SM00860"/>
    </source>
</evidence>
<accession>A0A1C4WEJ2</accession>
<evidence type="ECO:0000313" key="3">
    <source>
        <dbReference type="Proteomes" id="UP000198242"/>
    </source>
</evidence>
<keyword evidence="3" id="KW-1185">Reference proteome</keyword>
<dbReference type="InterPro" id="IPR018958">
    <property type="entry name" value="Knr4/Smi1-like_dom"/>
</dbReference>
<dbReference type="Proteomes" id="UP000198242">
    <property type="component" value="Chromosome I"/>
</dbReference>
<dbReference type="EMBL" id="LT607411">
    <property type="protein sequence ID" value="SCE94602.1"/>
    <property type="molecule type" value="Genomic_DNA"/>
</dbReference>
<sequence length="392" mass="43688">MESSRFADQFSPPQSPPIPIDWAVVESWLGLRLPTDYKAIASAYGPLDIGEYIWLHVPCVQADRFDYGIWLRENHRWARISSRMVPPHEPPAFHPAVGGLLAWGETRRSDLLFWDTAASDNPDEWPVVIFHSDAVHAGVNPWRGFGMSLLDTLTAVVHTGLDLPGGGSLGPLPAAARRTAFLPDAHAWAPPAPKPRLVPEQVQREALTAGSGLDTLRRLVPPPEVPCLGDGRWADLFAELGTPLPAEYVALMDLYGAGIWSNWLTFPAPLRSGTTLTAYARERLGWYRDLRDEFPEYHPLPIWPEPGGFLPFADSIDGDSLGWLTDGEPNRWPLIVQPRHHDQGQPLTGTLTDLLLSWLRGRPTAREFPHLDPLDDPLEFADFQPWTNAPYS</sequence>
<gene>
    <name evidence="2" type="ORF">GA0074695_2355</name>
</gene>
<dbReference type="InterPro" id="IPR037883">
    <property type="entry name" value="Knr4/Smi1-like_sf"/>
</dbReference>
<feature type="domain" description="Knr4/Smi1-like" evidence="1">
    <location>
        <begin position="227"/>
        <end position="357"/>
    </location>
</feature>
<proteinExistence type="predicted"/>
<organism evidence="2 3">
    <name type="scientific">Micromonospora viridifaciens</name>
    <dbReference type="NCBI Taxonomy" id="1881"/>
    <lineage>
        <taxon>Bacteria</taxon>
        <taxon>Bacillati</taxon>
        <taxon>Actinomycetota</taxon>
        <taxon>Actinomycetes</taxon>
        <taxon>Micromonosporales</taxon>
        <taxon>Micromonosporaceae</taxon>
        <taxon>Micromonospora</taxon>
    </lineage>
</organism>
<dbReference type="AlphaFoldDB" id="A0A1C4WEJ2"/>
<name>A0A1C4WEJ2_MICVI</name>
<protein>
    <recommendedName>
        <fullName evidence="1">Knr4/Smi1-like domain-containing protein</fullName>
    </recommendedName>
</protein>
<dbReference type="SMART" id="SM00860">
    <property type="entry name" value="SMI1_KNR4"/>
    <property type="match status" value="2"/>
</dbReference>
<dbReference type="OrthoDB" id="5572373at2"/>
<feature type="domain" description="Knr4/Smi1-like" evidence="1">
    <location>
        <begin position="17"/>
        <end position="151"/>
    </location>
</feature>
<dbReference type="SUPFAM" id="SSF160631">
    <property type="entry name" value="SMI1/KNR4-like"/>
    <property type="match status" value="2"/>
</dbReference>
<reference evidence="3" key="1">
    <citation type="submission" date="2016-06" db="EMBL/GenBank/DDBJ databases">
        <authorList>
            <person name="Varghese N."/>
            <person name="Submissions Spin"/>
        </authorList>
    </citation>
    <scope>NUCLEOTIDE SEQUENCE [LARGE SCALE GENOMIC DNA]</scope>
    <source>
        <strain evidence="3">DSM 43909</strain>
    </source>
</reference>
<evidence type="ECO:0000313" key="2">
    <source>
        <dbReference type="EMBL" id="SCE94602.1"/>
    </source>
</evidence>
<dbReference type="RefSeq" id="WP_089006276.1">
    <property type="nucleotide sequence ID" value="NZ_LT607411.1"/>
</dbReference>